<dbReference type="SUPFAM" id="SSF51735">
    <property type="entry name" value="NAD(P)-binding Rossmann-fold domains"/>
    <property type="match status" value="1"/>
</dbReference>
<dbReference type="FunCoup" id="D1C8X5">
    <property type="interactions" value="366"/>
</dbReference>
<comment type="cofactor">
    <cofactor evidence="1 6">
        <name>Zn(2+)</name>
        <dbReference type="ChEBI" id="CHEBI:29105"/>
    </cofactor>
</comment>
<dbReference type="HOGENOM" id="CLU_026673_14_1_0"/>
<dbReference type="eggNOG" id="COG1062">
    <property type="taxonomic scope" value="Bacteria"/>
</dbReference>
<evidence type="ECO:0000256" key="3">
    <source>
        <dbReference type="ARBA" id="ARBA00022833"/>
    </source>
</evidence>
<keyword evidence="5" id="KW-0520">NAD</keyword>
<dbReference type="InterPro" id="IPR002328">
    <property type="entry name" value="ADH_Zn_CS"/>
</dbReference>
<dbReference type="PROSITE" id="PS00059">
    <property type="entry name" value="ADH_ZINC"/>
    <property type="match status" value="1"/>
</dbReference>
<dbReference type="Pfam" id="PF00107">
    <property type="entry name" value="ADH_zinc_N"/>
    <property type="match status" value="1"/>
</dbReference>
<dbReference type="PANTHER" id="PTHR43880:SF12">
    <property type="entry name" value="ALCOHOL DEHYDROGENASE CLASS-3"/>
    <property type="match status" value="1"/>
</dbReference>
<reference evidence="8 9" key="2">
    <citation type="journal article" date="2010" name="Stand. Genomic Sci.">
        <title>Complete genome sequence of Desulfohalobium retbaense type strain (HR(100)).</title>
        <authorList>
            <person name="Spring S."/>
            <person name="Nolan M."/>
            <person name="Lapidus A."/>
            <person name="Glavina Del Rio T."/>
            <person name="Copeland A."/>
            <person name="Tice H."/>
            <person name="Cheng J.F."/>
            <person name="Lucas S."/>
            <person name="Land M."/>
            <person name="Chen F."/>
            <person name="Bruce D."/>
            <person name="Goodwin L."/>
            <person name="Pitluck S."/>
            <person name="Ivanova N."/>
            <person name="Mavromatis K."/>
            <person name="Mikhailova N."/>
            <person name="Pati A."/>
            <person name="Chen A."/>
            <person name="Palaniappan K."/>
            <person name="Hauser L."/>
            <person name="Chang Y.J."/>
            <person name="Jeffries C.D."/>
            <person name="Munk C."/>
            <person name="Kiss H."/>
            <person name="Chain P."/>
            <person name="Han C."/>
            <person name="Brettin T."/>
            <person name="Detter J.C."/>
            <person name="Schuler E."/>
            <person name="Goker M."/>
            <person name="Rohde M."/>
            <person name="Bristow J."/>
            <person name="Eisen J.A."/>
            <person name="Markowitz V."/>
            <person name="Hugenholtz P."/>
            <person name="Kyrpides N.C."/>
            <person name="Klenk H.P."/>
        </authorList>
    </citation>
    <scope>NUCLEOTIDE SEQUENCE [LARGE SCALE GENOMIC DNA]</scope>
    <source>
        <strain evidence="9">ATCC 49802 / DSM 20745 / S 6022</strain>
    </source>
</reference>
<dbReference type="RefSeq" id="WP_012873304.1">
    <property type="nucleotide sequence ID" value="NC_013524.1"/>
</dbReference>
<evidence type="ECO:0000256" key="2">
    <source>
        <dbReference type="ARBA" id="ARBA00022723"/>
    </source>
</evidence>
<dbReference type="GO" id="GO:0005829">
    <property type="term" value="C:cytosol"/>
    <property type="evidence" value="ECO:0007669"/>
    <property type="project" value="TreeGrafter"/>
</dbReference>
<dbReference type="GO" id="GO:0051903">
    <property type="term" value="F:S-(hydroxymethyl)glutathione dehydrogenase [NAD(P)+] activity"/>
    <property type="evidence" value="ECO:0007669"/>
    <property type="project" value="TreeGrafter"/>
</dbReference>
<evidence type="ECO:0000313" key="8">
    <source>
        <dbReference type="EMBL" id="ACZ40268.1"/>
    </source>
</evidence>
<dbReference type="SUPFAM" id="SSF50129">
    <property type="entry name" value="GroES-like"/>
    <property type="match status" value="2"/>
</dbReference>
<feature type="domain" description="Enoyl reductase (ER)" evidence="7">
    <location>
        <begin position="10"/>
        <end position="368"/>
    </location>
</feature>
<dbReference type="EMBL" id="CP001824">
    <property type="protein sequence ID" value="ACZ40268.1"/>
    <property type="molecule type" value="Genomic_DNA"/>
</dbReference>
<dbReference type="InterPro" id="IPR011032">
    <property type="entry name" value="GroES-like_sf"/>
</dbReference>
<dbReference type="InterPro" id="IPR013154">
    <property type="entry name" value="ADH-like_N"/>
</dbReference>
<organism evidence="8 9">
    <name type="scientific">Sphaerobacter thermophilus (strain ATCC 49802 / DSM 20745 / KCCM 41009 / NCIMB 13125 / S 6022)</name>
    <dbReference type="NCBI Taxonomy" id="479434"/>
    <lineage>
        <taxon>Bacteria</taxon>
        <taxon>Pseudomonadati</taxon>
        <taxon>Thermomicrobiota</taxon>
        <taxon>Thermomicrobia</taxon>
        <taxon>Sphaerobacterales</taxon>
        <taxon>Sphaerobacterineae</taxon>
        <taxon>Sphaerobacteraceae</taxon>
        <taxon>Sphaerobacter</taxon>
    </lineage>
</organism>
<protein>
    <submittedName>
        <fullName evidence="8">Alcohol dehydrogenase zinc-binding domain protein</fullName>
    </submittedName>
</protein>
<keyword evidence="3 6" id="KW-0862">Zinc</keyword>
<dbReference type="FunFam" id="3.40.50.720:FF:000003">
    <property type="entry name" value="S-(hydroxymethyl)glutathione dehydrogenase"/>
    <property type="match status" value="1"/>
</dbReference>
<dbReference type="Gene3D" id="3.40.50.720">
    <property type="entry name" value="NAD(P)-binding Rossmann-like Domain"/>
    <property type="match status" value="1"/>
</dbReference>
<dbReference type="CDD" id="cd08279">
    <property type="entry name" value="Zn_ADH_class_III"/>
    <property type="match status" value="1"/>
</dbReference>
<proteinExistence type="inferred from homology"/>
<dbReference type="Pfam" id="PF08240">
    <property type="entry name" value="ADH_N"/>
    <property type="match status" value="1"/>
</dbReference>
<keyword evidence="2 6" id="KW-0479">Metal-binding</keyword>
<evidence type="ECO:0000256" key="5">
    <source>
        <dbReference type="ARBA" id="ARBA00023027"/>
    </source>
</evidence>
<evidence type="ECO:0000313" key="9">
    <source>
        <dbReference type="Proteomes" id="UP000002027"/>
    </source>
</evidence>
<evidence type="ECO:0000256" key="6">
    <source>
        <dbReference type="RuleBase" id="RU361277"/>
    </source>
</evidence>
<dbReference type="PANTHER" id="PTHR43880">
    <property type="entry name" value="ALCOHOL DEHYDROGENASE"/>
    <property type="match status" value="1"/>
</dbReference>
<dbReference type="GO" id="GO:0008270">
    <property type="term" value="F:zinc ion binding"/>
    <property type="evidence" value="ECO:0007669"/>
    <property type="project" value="InterPro"/>
</dbReference>
<dbReference type="GO" id="GO:0046294">
    <property type="term" value="P:formaldehyde catabolic process"/>
    <property type="evidence" value="ECO:0007669"/>
    <property type="project" value="TreeGrafter"/>
</dbReference>
<keyword evidence="4" id="KW-0560">Oxidoreductase</keyword>
<dbReference type="InParanoid" id="D1C8X5"/>
<gene>
    <name evidence="8" type="ordered locus">Sthe_2859</name>
</gene>
<dbReference type="InterPro" id="IPR013149">
    <property type="entry name" value="ADH-like_C"/>
</dbReference>
<dbReference type="KEGG" id="sti:Sthe_2859"/>
<dbReference type="InterPro" id="IPR020843">
    <property type="entry name" value="ER"/>
</dbReference>
<dbReference type="Gene3D" id="3.90.180.10">
    <property type="entry name" value="Medium-chain alcohol dehydrogenases, catalytic domain"/>
    <property type="match status" value="1"/>
</dbReference>
<dbReference type="NCBIfam" id="TIGR03989">
    <property type="entry name" value="Rxyl_3153"/>
    <property type="match status" value="1"/>
</dbReference>
<evidence type="ECO:0000259" key="7">
    <source>
        <dbReference type="SMART" id="SM00829"/>
    </source>
</evidence>
<dbReference type="SMART" id="SM00829">
    <property type="entry name" value="PKS_ER"/>
    <property type="match status" value="1"/>
</dbReference>
<name>D1C8X5_SPHTD</name>
<dbReference type="OrthoDB" id="9806940at2"/>
<dbReference type="STRING" id="479434.Sthe_2859"/>
<keyword evidence="9" id="KW-1185">Reference proteome</keyword>
<evidence type="ECO:0000256" key="4">
    <source>
        <dbReference type="ARBA" id="ARBA00023002"/>
    </source>
</evidence>
<evidence type="ECO:0000256" key="1">
    <source>
        <dbReference type="ARBA" id="ARBA00001947"/>
    </source>
</evidence>
<dbReference type="AlphaFoldDB" id="D1C8X5"/>
<sequence>MKTRAAVLYGTNQPFQIEEIELDDPKEGEVLVHLVASGLCHSDWHLVTGDLPVNYPIVAGHEGAGVVEKVGPGVTAVKPGDHVILTFIPSCGRCRWCSSGLTMLCDLGAGILQGQQLDGTYRMRNKDGQGLGQMCLISTFSEWTVCPVASVVPISKDLPLDKVCLVGCGVPTGFGAAINRADVQPGETVAIFGIGGVGINAVQGAAVKGAAKVIAVDLVDFKLEMAEEMGATHTINNSREDPVARILELTNGIGADKTIVTIDVVQPEHIGMAYKATRKAGRTVVVGLAPVGVDRMDVPPLDLVLMQKEIVGSLYGNSNPRADLPRYLELYRTGTLKVDELITKTYTLDQINEGYQDMLEGRNIRGVIRYQ</sequence>
<comment type="similarity">
    <text evidence="6">Belongs to the zinc-containing alcohol dehydrogenase family.</text>
</comment>
<dbReference type="InterPro" id="IPR023921">
    <property type="entry name" value="ADH_Zn_actinomycetes"/>
</dbReference>
<reference evidence="9" key="1">
    <citation type="submission" date="2009-11" db="EMBL/GenBank/DDBJ databases">
        <title>The complete chromosome 2 of Sphaerobacter thermophilus DSM 20745.</title>
        <authorList>
            <person name="Lucas S."/>
            <person name="Copeland A."/>
            <person name="Lapidus A."/>
            <person name="Glavina del Rio T."/>
            <person name="Dalin E."/>
            <person name="Tice H."/>
            <person name="Bruce D."/>
            <person name="Goodwin L."/>
            <person name="Pitluck S."/>
            <person name="Kyrpides N."/>
            <person name="Mavromatis K."/>
            <person name="Ivanova N."/>
            <person name="Mikhailova N."/>
            <person name="LaButti K.M."/>
            <person name="Clum A."/>
            <person name="Sun H.I."/>
            <person name="Brettin T."/>
            <person name="Detter J.C."/>
            <person name="Han C."/>
            <person name="Larimer F."/>
            <person name="Land M."/>
            <person name="Hauser L."/>
            <person name="Markowitz V."/>
            <person name="Cheng J.F."/>
            <person name="Hugenholtz P."/>
            <person name="Woyke T."/>
            <person name="Wu D."/>
            <person name="Steenblock K."/>
            <person name="Schneider S."/>
            <person name="Pukall R."/>
            <person name="Goeker M."/>
            <person name="Klenk H.P."/>
            <person name="Eisen J.A."/>
        </authorList>
    </citation>
    <scope>NUCLEOTIDE SEQUENCE [LARGE SCALE GENOMIC DNA]</scope>
    <source>
        <strain evidence="9">ATCC 49802 / DSM 20745 / S 6022</strain>
    </source>
</reference>
<dbReference type="InterPro" id="IPR036291">
    <property type="entry name" value="NAD(P)-bd_dom_sf"/>
</dbReference>
<dbReference type="Proteomes" id="UP000002027">
    <property type="component" value="Chromosome 2"/>
</dbReference>
<accession>D1C8X5</accession>